<keyword evidence="4 8" id="KW-0592">Phosphate transport</keyword>
<name>H2KQG3_CLOSI</name>
<feature type="transmembrane region" description="Helical" evidence="8">
    <location>
        <begin position="162"/>
        <end position="188"/>
    </location>
</feature>
<evidence type="ECO:0000256" key="4">
    <source>
        <dbReference type="ARBA" id="ARBA00022592"/>
    </source>
</evidence>
<feature type="region of interest" description="Disordered" evidence="9">
    <location>
        <begin position="406"/>
        <end position="440"/>
    </location>
</feature>
<evidence type="ECO:0000313" key="10">
    <source>
        <dbReference type="EMBL" id="GAA28391.2"/>
    </source>
</evidence>
<comment type="subcellular location">
    <subcellularLocation>
        <location evidence="1 8">Membrane</location>
        <topology evidence="1 8">Multi-pass membrane protein</topology>
    </subcellularLocation>
</comment>
<protein>
    <recommendedName>
        <fullName evidence="8">Phosphate transporter</fullName>
    </recommendedName>
</protein>
<dbReference type="PANTHER" id="PTHR11101:SF80">
    <property type="entry name" value="PHOSPHATE TRANSPORTER"/>
    <property type="match status" value="1"/>
</dbReference>
<keyword evidence="11" id="KW-1185">Reference proteome</keyword>
<dbReference type="AlphaFoldDB" id="H2KQG3"/>
<keyword evidence="6 8" id="KW-1133">Transmembrane helix</keyword>
<feature type="transmembrane region" description="Helical" evidence="8">
    <location>
        <begin position="6"/>
        <end position="27"/>
    </location>
</feature>
<feature type="transmembrane region" description="Helical" evidence="8">
    <location>
        <begin position="200"/>
        <end position="218"/>
    </location>
</feature>
<evidence type="ECO:0000256" key="6">
    <source>
        <dbReference type="ARBA" id="ARBA00022989"/>
    </source>
</evidence>
<keyword evidence="5 8" id="KW-0812">Transmembrane</keyword>
<feature type="transmembrane region" description="Helical" evidence="8">
    <location>
        <begin position="495"/>
        <end position="514"/>
    </location>
</feature>
<feature type="transmembrane region" description="Helical" evidence="8">
    <location>
        <begin position="586"/>
        <end position="607"/>
    </location>
</feature>
<organism evidence="10 11">
    <name type="scientific">Clonorchis sinensis</name>
    <name type="common">Chinese liver fluke</name>
    <dbReference type="NCBI Taxonomy" id="79923"/>
    <lineage>
        <taxon>Eukaryota</taxon>
        <taxon>Metazoa</taxon>
        <taxon>Spiralia</taxon>
        <taxon>Lophotrochozoa</taxon>
        <taxon>Platyhelminthes</taxon>
        <taxon>Trematoda</taxon>
        <taxon>Digenea</taxon>
        <taxon>Opisthorchiida</taxon>
        <taxon>Opisthorchiata</taxon>
        <taxon>Opisthorchiidae</taxon>
        <taxon>Clonorchis</taxon>
    </lineage>
</organism>
<comment type="similarity">
    <text evidence="2 8">Belongs to the inorganic phosphate transporter (PiT) (TC 2.A.20) family.</text>
</comment>
<feature type="transmembrane region" description="Helical" evidence="8">
    <location>
        <begin position="106"/>
        <end position="128"/>
    </location>
</feature>
<evidence type="ECO:0000256" key="3">
    <source>
        <dbReference type="ARBA" id="ARBA00022448"/>
    </source>
</evidence>
<dbReference type="EMBL" id="DF143002">
    <property type="protein sequence ID" value="GAA28391.2"/>
    <property type="molecule type" value="Genomic_DNA"/>
</dbReference>
<feature type="transmembrane region" description="Helical" evidence="8">
    <location>
        <begin position="135"/>
        <end position="156"/>
    </location>
</feature>
<comment type="function">
    <text evidence="8">Sodium-phosphate symporter.</text>
</comment>
<feature type="transmembrane region" description="Helical" evidence="8">
    <location>
        <begin position="449"/>
        <end position="467"/>
    </location>
</feature>
<dbReference type="InterPro" id="IPR001204">
    <property type="entry name" value="Phos_transporter"/>
</dbReference>
<evidence type="ECO:0000256" key="2">
    <source>
        <dbReference type="ARBA" id="ARBA00009916"/>
    </source>
</evidence>
<feature type="transmembrane region" description="Helical" evidence="8">
    <location>
        <begin position="230"/>
        <end position="253"/>
    </location>
</feature>
<keyword evidence="3 8" id="KW-0813">Transport</keyword>
<evidence type="ECO:0000313" key="11">
    <source>
        <dbReference type="Proteomes" id="UP000008909"/>
    </source>
</evidence>
<feature type="transmembrane region" description="Helical" evidence="8">
    <location>
        <begin position="48"/>
        <end position="67"/>
    </location>
</feature>
<dbReference type="Pfam" id="PF01384">
    <property type="entry name" value="PHO4"/>
    <property type="match status" value="1"/>
</dbReference>
<evidence type="ECO:0000256" key="8">
    <source>
        <dbReference type="RuleBase" id="RU363058"/>
    </source>
</evidence>
<sequence length="611" mass="66214">MLVPEDQIWMVVVGFIVAFLLAFGIGANDVANSFGTSVGARVLTLRQACILATICELSGAILLGNFICHCSNHLHFAGSKVANTIRKGIVDVDMFVDLENGPAKLMAGQVASLCGSCVWLLVATFFRLPVSGTHSIVGATVGFSLVVLGIRSIRWIGLVKIVVSWFISPLLSGLASVGMYYLLYYLVLSKETKLEPALRLLPAFYGTVILVNSFSIFYEGPPMLHFDRIPLYGVFILSCGCGAIAAICIKFFLVPHLRRRVLADSGPTPIWKTTWSKLRPTRVRIVSHSYSGSSPGAEAPPNQMEKVTTSSLEADNSMPSEQLPPSYDKQNDKMPDVEVETNTRKEESTNILDSSDGTEKPQKSEQKPRWPVKKLHPTRPFPSLPGTTEVSMPKVLEIEAISVENSLPKKDATPSNEQLGSAESGVTQINSTDTEEHESYRVRTVESRVFSLLQIVTAVFGSFAHGGNDVSNAIGPLIGLWIVGVTQTVNSKMPIPIWILIYGGFGIAIGLWIWGRRVIQTLGEDLTQITPSTGVCIEIGAALTVLLASKVGLPISTTHCKVGSVVGVGRAKGRDRVNWGIFRNILIAWLVTVPASGLLSALLMYGFTFLV</sequence>
<accession>H2KQG3</accession>
<dbReference type="GO" id="GO:0005315">
    <property type="term" value="F:phosphate transmembrane transporter activity"/>
    <property type="evidence" value="ECO:0007669"/>
    <property type="project" value="InterPro"/>
</dbReference>
<evidence type="ECO:0000256" key="5">
    <source>
        <dbReference type="ARBA" id="ARBA00022692"/>
    </source>
</evidence>
<feature type="compositionally biased region" description="Polar residues" evidence="9">
    <location>
        <begin position="413"/>
        <end position="432"/>
    </location>
</feature>
<reference evidence="10" key="1">
    <citation type="journal article" date="2011" name="Genome Biol.">
        <title>The draft genome of the carcinogenic human liver fluke Clonorchis sinensis.</title>
        <authorList>
            <person name="Wang X."/>
            <person name="Chen W."/>
            <person name="Huang Y."/>
            <person name="Sun J."/>
            <person name="Men J."/>
            <person name="Liu H."/>
            <person name="Luo F."/>
            <person name="Guo L."/>
            <person name="Lv X."/>
            <person name="Deng C."/>
            <person name="Zhou C."/>
            <person name="Fan Y."/>
            <person name="Li X."/>
            <person name="Huang L."/>
            <person name="Hu Y."/>
            <person name="Liang C."/>
            <person name="Hu X."/>
            <person name="Xu J."/>
            <person name="Yu X."/>
        </authorList>
    </citation>
    <scope>NUCLEOTIDE SEQUENCE [LARGE SCALE GENOMIC DNA]</scope>
    <source>
        <strain evidence="10">Henan</strain>
    </source>
</reference>
<gene>
    <name evidence="10" type="ORF">CLF_103877</name>
</gene>
<evidence type="ECO:0000256" key="9">
    <source>
        <dbReference type="SAM" id="MobiDB-lite"/>
    </source>
</evidence>
<dbReference type="GO" id="GO:0016020">
    <property type="term" value="C:membrane"/>
    <property type="evidence" value="ECO:0007669"/>
    <property type="project" value="UniProtKB-SubCell"/>
</dbReference>
<feature type="compositionally biased region" description="Basic and acidic residues" evidence="9">
    <location>
        <begin position="357"/>
        <end position="368"/>
    </location>
</feature>
<proteinExistence type="inferred from homology"/>
<dbReference type="Proteomes" id="UP000008909">
    <property type="component" value="Unassembled WGS sequence"/>
</dbReference>
<feature type="compositionally biased region" description="Basic and acidic residues" evidence="9">
    <location>
        <begin position="329"/>
        <end position="348"/>
    </location>
</feature>
<keyword evidence="7 8" id="KW-0472">Membrane</keyword>
<dbReference type="GO" id="GO:0035435">
    <property type="term" value="P:phosphate ion transmembrane transport"/>
    <property type="evidence" value="ECO:0007669"/>
    <property type="project" value="TreeGrafter"/>
</dbReference>
<feature type="compositionally biased region" description="Polar residues" evidence="9">
    <location>
        <begin position="305"/>
        <end position="320"/>
    </location>
</feature>
<evidence type="ECO:0000256" key="1">
    <source>
        <dbReference type="ARBA" id="ARBA00004141"/>
    </source>
</evidence>
<evidence type="ECO:0000256" key="7">
    <source>
        <dbReference type="ARBA" id="ARBA00023136"/>
    </source>
</evidence>
<feature type="region of interest" description="Disordered" evidence="9">
    <location>
        <begin position="289"/>
        <end position="388"/>
    </location>
</feature>
<dbReference type="PANTHER" id="PTHR11101">
    <property type="entry name" value="PHOSPHATE TRANSPORTER"/>
    <property type="match status" value="1"/>
</dbReference>
<reference key="2">
    <citation type="submission" date="2011-10" db="EMBL/GenBank/DDBJ databases">
        <title>The genome and transcriptome sequence of Clonorchis sinensis provide insights into the carcinogenic liver fluke.</title>
        <authorList>
            <person name="Wang X."/>
            <person name="Huang Y."/>
            <person name="Chen W."/>
            <person name="Liu H."/>
            <person name="Guo L."/>
            <person name="Chen Y."/>
            <person name="Luo F."/>
            <person name="Zhou W."/>
            <person name="Sun J."/>
            <person name="Mao Q."/>
            <person name="Liang P."/>
            <person name="Zhou C."/>
            <person name="Tian Y."/>
            <person name="Men J."/>
            <person name="Lv X."/>
            <person name="Huang L."/>
            <person name="Zhou J."/>
            <person name="Hu Y."/>
            <person name="Li R."/>
            <person name="Zhang F."/>
            <person name="Lei H."/>
            <person name="Li X."/>
            <person name="Hu X."/>
            <person name="Liang C."/>
            <person name="Xu J."/>
            <person name="Wu Z."/>
            <person name="Yu X."/>
        </authorList>
    </citation>
    <scope>NUCLEOTIDE SEQUENCE</scope>
    <source>
        <strain>Henan</strain>
    </source>
</reference>